<reference evidence="5" key="1">
    <citation type="submission" date="2023-03" db="EMBL/GenBank/DDBJ databases">
        <authorList>
            <person name="Steffen K."/>
            <person name="Cardenas P."/>
        </authorList>
    </citation>
    <scope>NUCLEOTIDE SEQUENCE</scope>
</reference>
<evidence type="ECO:0000256" key="1">
    <source>
        <dbReference type="ARBA" id="ARBA00022658"/>
    </source>
</evidence>
<gene>
    <name evidence="5" type="ORF">GBAR_LOCUS16153</name>
</gene>
<dbReference type="SMART" id="SM00147">
    <property type="entry name" value="RasGEF"/>
    <property type="match status" value="1"/>
</dbReference>
<dbReference type="GO" id="GO:0005886">
    <property type="term" value="C:plasma membrane"/>
    <property type="evidence" value="ECO:0007669"/>
    <property type="project" value="TreeGrafter"/>
</dbReference>
<keyword evidence="6" id="KW-1185">Reference proteome</keyword>
<protein>
    <submittedName>
        <fullName evidence="5">Ras-specific guanine nucleotide-releasing factor 1</fullName>
    </submittedName>
</protein>
<dbReference type="PANTHER" id="PTHR23113:SF99">
    <property type="entry name" value="RASGEF DOMAIN-CONTAINING PROTEIN"/>
    <property type="match status" value="1"/>
</dbReference>
<dbReference type="PANTHER" id="PTHR23113">
    <property type="entry name" value="GUANINE NUCLEOTIDE EXCHANGE FACTOR"/>
    <property type="match status" value="1"/>
</dbReference>
<organism evidence="5 6">
    <name type="scientific">Geodia barretti</name>
    <name type="common">Barrett's horny sponge</name>
    <dbReference type="NCBI Taxonomy" id="519541"/>
    <lineage>
        <taxon>Eukaryota</taxon>
        <taxon>Metazoa</taxon>
        <taxon>Porifera</taxon>
        <taxon>Demospongiae</taxon>
        <taxon>Heteroscleromorpha</taxon>
        <taxon>Tetractinellida</taxon>
        <taxon>Astrophorina</taxon>
        <taxon>Geodiidae</taxon>
        <taxon>Geodia</taxon>
    </lineage>
</organism>
<dbReference type="Proteomes" id="UP001174909">
    <property type="component" value="Unassembled WGS sequence"/>
</dbReference>
<feature type="domain" description="Ras-GEF" evidence="4">
    <location>
        <begin position="110"/>
        <end position="351"/>
    </location>
</feature>
<sequence>MEEKQSEETSLKFDAEDIVDVGSRVSEHQSPSRELPRRLSLRRKNSVSGDKLEPLTETGNGSQHSRASFSRSGPMSLVVKIFQVIDYWQDMHFEDFGEDASLTLMLGSFLRGLLATSCSDSSEALMGQKILEELLNVNWKKPDREEKALTVTRLIRRTNEMTSWVCTEILVRESASSRATVIENFIQIALYCYRHNDLHCSLNITIALSSSIIRGLRKTWEEVDKKFRDKLKKLRELSDYQGRCKKLRERLEQTTSEHLQKTGELPAALPYIGAYLDQIYSLEMCTKTYNKDGLVNFTKMTKLADMVGRALVYQRTRFKFEPRLDIIAYLTSAKRLSENELYELSCQTEPTNKS</sequence>
<dbReference type="GO" id="GO:0005085">
    <property type="term" value="F:guanyl-nucleotide exchange factor activity"/>
    <property type="evidence" value="ECO:0007669"/>
    <property type="project" value="UniProtKB-KW"/>
</dbReference>
<feature type="region of interest" description="Disordered" evidence="3">
    <location>
        <begin position="22"/>
        <end position="70"/>
    </location>
</feature>
<evidence type="ECO:0000256" key="3">
    <source>
        <dbReference type="SAM" id="MobiDB-lite"/>
    </source>
</evidence>
<accession>A0AA35SGP6</accession>
<dbReference type="InterPro" id="IPR036964">
    <property type="entry name" value="RASGEF_cat_dom_sf"/>
</dbReference>
<dbReference type="InterPro" id="IPR023578">
    <property type="entry name" value="Ras_GEF_dom_sf"/>
</dbReference>
<evidence type="ECO:0000313" key="6">
    <source>
        <dbReference type="Proteomes" id="UP001174909"/>
    </source>
</evidence>
<evidence type="ECO:0000256" key="2">
    <source>
        <dbReference type="PROSITE-ProRule" id="PRU00168"/>
    </source>
</evidence>
<dbReference type="GO" id="GO:0007265">
    <property type="term" value="P:Ras protein signal transduction"/>
    <property type="evidence" value="ECO:0007669"/>
    <property type="project" value="TreeGrafter"/>
</dbReference>
<proteinExistence type="predicted"/>
<comment type="caution">
    <text evidence="5">The sequence shown here is derived from an EMBL/GenBank/DDBJ whole genome shotgun (WGS) entry which is preliminary data.</text>
</comment>
<dbReference type="InterPro" id="IPR008937">
    <property type="entry name" value="Ras-like_GEF"/>
</dbReference>
<dbReference type="InterPro" id="IPR001895">
    <property type="entry name" value="RASGEF_cat_dom"/>
</dbReference>
<keyword evidence="1 2" id="KW-0344">Guanine-nucleotide releasing factor</keyword>
<dbReference type="Gene3D" id="1.10.840.10">
    <property type="entry name" value="Ras guanine-nucleotide exchange factors catalytic domain"/>
    <property type="match status" value="1"/>
</dbReference>
<name>A0AA35SGP6_GEOBA</name>
<feature type="compositionally biased region" description="Basic and acidic residues" evidence="3">
    <location>
        <begin position="25"/>
        <end position="37"/>
    </location>
</feature>
<evidence type="ECO:0000259" key="4">
    <source>
        <dbReference type="PROSITE" id="PS50009"/>
    </source>
</evidence>
<dbReference type="Pfam" id="PF00617">
    <property type="entry name" value="RasGEF"/>
    <property type="match status" value="1"/>
</dbReference>
<evidence type="ECO:0000313" key="5">
    <source>
        <dbReference type="EMBL" id="CAI8028296.1"/>
    </source>
</evidence>
<feature type="compositionally biased region" description="Polar residues" evidence="3">
    <location>
        <begin position="57"/>
        <end position="70"/>
    </location>
</feature>
<dbReference type="PROSITE" id="PS50009">
    <property type="entry name" value="RASGEF_CAT"/>
    <property type="match status" value="1"/>
</dbReference>
<dbReference type="SUPFAM" id="SSF48366">
    <property type="entry name" value="Ras GEF"/>
    <property type="match status" value="1"/>
</dbReference>
<dbReference type="EMBL" id="CASHTH010002323">
    <property type="protein sequence ID" value="CAI8028296.1"/>
    <property type="molecule type" value="Genomic_DNA"/>
</dbReference>
<dbReference type="AlphaFoldDB" id="A0AA35SGP6"/>